<proteinExistence type="predicted"/>
<name>A0A2S4VNG5_9BASI</name>
<keyword evidence="3" id="KW-1185">Reference proteome</keyword>
<feature type="compositionally biased region" description="Low complexity" evidence="1">
    <location>
        <begin position="132"/>
        <end position="141"/>
    </location>
</feature>
<organism evidence="2 3">
    <name type="scientific">Puccinia striiformis</name>
    <dbReference type="NCBI Taxonomy" id="27350"/>
    <lineage>
        <taxon>Eukaryota</taxon>
        <taxon>Fungi</taxon>
        <taxon>Dikarya</taxon>
        <taxon>Basidiomycota</taxon>
        <taxon>Pucciniomycotina</taxon>
        <taxon>Pucciniomycetes</taxon>
        <taxon>Pucciniales</taxon>
        <taxon>Pucciniaceae</taxon>
        <taxon>Puccinia</taxon>
    </lineage>
</organism>
<dbReference type="AlphaFoldDB" id="A0A2S4VNG5"/>
<dbReference type="VEuPathDB" id="FungiDB:PSTT_05535"/>
<feature type="compositionally biased region" description="Basic residues" evidence="1">
    <location>
        <begin position="168"/>
        <end position="180"/>
    </location>
</feature>
<accession>A0A2S4VNG5</accession>
<feature type="region of interest" description="Disordered" evidence="1">
    <location>
        <begin position="83"/>
        <end position="113"/>
    </location>
</feature>
<protein>
    <submittedName>
        <fullName evidence="2">Uncharacterized protein</fullName>
    </submittedName>
</protein>
<dbReference type="EMBL" id="PKSL01000041">
    <property type="protein sequence ID" value="POW11076.1"/>
    <property type="molecule type" value="Genomic_DNA"/>
</dbReference>
<reference evidence="2" key="1">
    <citation type="submission" date="2017-12" db="EMBL/GenBank/DDBJ databases">
        <title>Gene loss provides genomic basis for host adaptation in cereal stripe rust fungi.</title>
        <authorList>
            <person name="Xia C."/>
        </authorList>
    </citation>
    <scope>NUCLEOTIDE SEQUENCE [LARGE SCALE GENOMIC DNA]</scope>
    <source>
        <strain evidence="2">93-210</strain>
    </source>
</reference>
<gene>
    <name evidence="2" type="ORF">PSTT_05535</name>
</gene>
<dbReference type="Proteomes" id="UP000239156">
    <property type="component" value="Unassembled WGS sequence"/>
</dbReference>
<dbReference type="VEuPathDB" id="FungiDB:PSHT_14835"/>
<feature type="region of interest" description="Disordered" evidence="1">
    <location>
        <begin position="126"/>
        <end position="145"/>
    </location>
</feature>
<evidence type="ECO:0000256" key="1">
    <source>
        <dbReference type="SAM" id="MobiDB-lite"/>
    </source>
</evidence>
<evidence type="ECO:0000313" key="2">
    <source>
        <dbReference type="EMBL" id="POW11076.1"/>
    </source>
</evidence>
<sequence>MFKHLGRLTPLSHPHQYNPYISEPIITQSSIFISIVSPASRVGSRTHSLVFIKQVSDIINSMLLLIVSCTFVRLINVHEGAPGTSWKDGKTVPKAVEPNWRPTTAIPGEGTPGKFWEDGKAIAKASTPAPHPAAAGDGAPGKSWEDNKIVAKAPTSGSHPTAREGHPRKILGRRSPHVRRSATSEPPLMMLVDINFASWLTFICFADTKPSLDTKFTFQFLYIDFMISWAKLTPLESTCLHHFNQHRSTKRYQP</sequence>
<evidence type="ECO:0000313" key="3">
    <source>
        <dbReference type="Proteomes" id="UP000239156"/>
    </source>
</evidence>
<feature type="region of interest" description="Disordered" evidence="1">
    <location>
        <begin position="151"/>
        <end position="182"/>
    </location>
</feature>
<comment type="caution">
    <text evidence="2">The sequence shown here is derived from an EMBL/GenBank/DDBJ whole genome shotgun (WGS) entry which is preliminary data.</text>
</comment>